<dbReference type="AlphaFoldDB" id="A0A5B7JLM0"/>
<feature type="region of interest" description="Disordered" evidence="1">
    <location>
        <begin position="9"/>
        <end position="30"/>
    </location>
</feature>
<dbReference type="EMBL" id="VSRR010101202">
    <property type="protein sequence ID" value="MPC95156.1"/>
    <property type="molecule type" value="Genomic_DNA"/>
</dbReference>
<protein>
    <submittedName>
        <fullName evidence="2">Uncharacterized protein</fullName>
    </submittedName>
</protein>
<organism evidence="2 3">
    <name type="scientific">Portunus trituberculatus</name>
    <name type="common">Swimming crab</name>
    <name type="synonym">Neptunus trituberculatus</name>
    <dbReference type="NCBI Taxonomy" id="210409"/>
    <lineage>
        <taxon>Eukaryota</taxon>
        <taxon>Metazoa</taxon>
        <taxon>Ecdysozoa</taxon>
        <taxon>Arthropoda</taxon>
        <taxon>Crustacea</taxon>
        <taxon>Multicrustacea</taxon>
        <taxon>Malacostraca</taxon>
        <taxon>Eumalacostraca</taxon>
        <taxon>Eucarida</taxon>
        <taxon>Decapoda</taxon>
        <taxon>Pleocyemata</taxon>
        <taxon>Brachyura</taxon>
        <taxon>Eubrachyura</taxon>
        <taxon>Portunoidea</taxon>
        <taxon>Portunidae</taxon>
        <taxon>Portuninae</taxon>
        <taxon>Portunus</taxon>
    </lineage>
</organism>
<dbReference type="Proteomes" id="UP000324222">
    <property type="component" value="Unassembled WGS sequence"/>
</dbReference>
<sequence>MGQDFVCSAGIGRGGDGVMDERHTGKKAMMGEKRACDEKCIEGNGENSNDGGSTWHVMMVTVTMTSTTQQWDGDEQ</sequence>
<evidence type="ECO:0000256" key="1">
    <source>
        <dbReference type="SAM" id="MobiDB-lite"/>
    </source>
</evidence>
<proteinExistence type="predicted"/>
<gene>
    <name evidence="2" type="ORF">E2C01_090353</name>
</gene>
<keyword evidence="3" id="KW-1185">Reference proteome</keyword>
<name>A0A5B7JLM0_PORTR</name>
<comment type="caution">
    <text evidence="2">The sequence shown here is derived from an EMBL/GenBank/DDBJ whole genome shotgun (WGS) entry which is preliminary data.</text>
</comment>
<evidence type="ECO:0000313" key="3">
    <source>
        <dbReference type="Proteomes" id="UP000324222"/>
    </source>
</evidence>
<feature type="compositionally biased region" description="Basic and acidic residues" evidence="1">
    <location>
        <begin position="19"/>
        <end position="30"/>
    </location>
</feature>
<reference evidence="2 3" key="1">
    <citation type="submission" date="2019-05" db="EMBL/GenBank/DDBJ databases">
        <title>Another draft genome of Portunus trituberculatus and its Hox gene families provides insights of decapod evolution.</title>
        <authorList>
            <person name="Jeong J.-H."/>
            <person name="Song I."/>
            <person name="Kim S."/>
            <person name="Choi T."/>
            <person name="Kim D."/>
            <person name="Ryu S."/>
            <person name="Kim W."/>
        </authorList>
    </citation>
    <scope>NUCLEOTIDE SEQUENCE [LARGE SCALE GENOMIC DNA]</scope>
    <source>
        <tissue evidence="2">Muscle</tissue>
    </source>
</reference>
<evidence type="ECO:0000313" key="2">
    <source>
        <dbReference type="EMBL" id="MPC95156.1"/>
    </source>
</evidence>
<accession>A0A5B7JLM0</accession>